<keyword evidence="4 18" id="KW-0812">Transmembrane</keyword>
<feature type="region of interest" description="Disordered" evidence="17">
    <location>
        <begin position="44"/>
        <end position="225"/>
    </location>
</feature>
<evidence type="ECO:0000256" key="2">
    <source>
        <dbReference type="ARBA" id="ARBA00005402"/>
    </source>
</evidence>
<evidence type="ECO:0000256" key="7">
    <source>
        <dbReference type="ARBA" id="ARBA00022989"/>
    </source>
</evidence>
<evidence type="ECO:0000313" key="19">
    <source>
        <dbReference type="EMBL" id="CAH0377906.1"/>
    </source>
</evidence>
<evidence type="ECO:0000256" key="6">
    <source>
        <dbReference type="ARBA" id="ARBA00022955"/>
    </source>
</evidence>
<keyword evidence="11 18" id="KW-0472">Membrane</keyword>
<comment type="caution">
    <text evidence="19">The sequence shown here is derived from an EMBL/GenBank/DDBJ whole genome shotgun (WGS) entry which is preliminary data.</text>
</comment>
<dbReference type="PANTHER" id="PTHR21257">
    <property type="entry name" value="DELTA(14)-STEROL REDUCTASE"/>
    <property type="match status" value="1"/>
</dbReference>
<sequence>MEAKLSEISVLARAALSLLEGEVSPKTAEAATLLCRVAALAEAPDAAALPPRPDALLPVEATPARRPEPEDAFKTARATPPPPPKPLRRSPRRSPPKAEPVLQTPSVTFAPTPAEPPQQAPAAQTEPAPAEDQQGPARTSNVSDMSLDDEDEDEEPPRRSERIQQRTSSASEASAEDAPVSSADNKENDEPLVDSPEERRRAAASFKARRRRRTVDARCLLGDDSPPEKARVVLAAWSDDEPNNAEDETVELGANAEAETVEISVNDGTGAAAAAAALASSGATSGAAAAWAQAIEGAEAAQRVGVQSPPVATKRLAWADHDFSAGGSAKANRAGVAAAVKALVEARDALVKESPADAAALRDALRSQTTAAAAFHARELDAALMGEPGELGERAVALADDLARYEMRRLLNPPRDPISTPAALERAAALRSPRTVSPVSLVPDCVAVAESALDRSLAVLVSRALDHCSNETPPPPTPPSTKGDAFARAVAEADAAVAPHARSLEACAARRFARRFLGDSTVTQAVNASGGWAGVRRAAALLPGSKFALLDDVPALVAALNARAAADDAERRAAKAALMRLQRADAAMLRRVCGVPAKQRVPKPKTLAAHVSDRASEALDLDLSYPDFVARAAGNSQPAVSSYPDTHDGVPLKHSTAYTLLCFSLLIGAYVVFDQANSQKNEFRLRRAGVVIDRVAFPQLPWAILKDPQFLKTSNGGTLLVDGWYQYCRKPHYMADILQALCWGLICGFEVLLPYWYVCFFVPMIIHRAVRDDARCAEKYGADWDTYIKRVPYVFVPGVV</sequence>
<evidence type="ECO:0000256" key="16">
    <source>
        <dbReference type="ARBA" id="ARBA00048918"/>
    </source>
</evidence>
<comment type="subcellular location">
    <subcellularLocation>
        <location evidence="1">Membrane</location>
        <topology evidence="1">Multi-pass membrane protein</topology>
    </subcellularLocation>
</comment>
<organism evidence="19 20">
    <name type="scientific">Pelagomonas calceolata</name>
    <dbReference type="NCBI Taxonomy" id="35677"/>
    <lineage>
        <taxon>Eukaryota</taxon>
        <taxon>Sar</taxon>
        <taxon>Stramenopiles</taxon>
        <taxon>Ochrophyta</taxon>
        <taxon>Pelagophyceae</taxon>
        <taxon>Pelagomonadales</taxon>
        <taxon>Pelagomonadaceae</taxon>
        <taxon>Pelagomonas</taxon>
    </lineage>
</organism>
<dbReference type="GO" id="GO:0005789">
    <property type="term" value="C:endoplasmic reticulum membrane"/>
    <property type="evidence" value="ECO:0007669"/>
    <property type="project" value="TreeGrafter"/>
</dbReference>
<dbReference type="EC" id="1.3.1.71" evidence="15"/>
<evidence type="ECO:0000256" key="15">
    <source>
        <dbReference type="ARBA" id="ARBA00038892"/>
    </source>
</evidence>
<name>A0A8J2SQQ1_9STRA</name>
<dbReference type="GO" id="GO:0006696">
    <property type="term" value="P:ergosterol biosynthetic process"/>
    <property type="evidence" value="ECO:0007669"/>
    <property type="project" value="TreeGrafter"/>
</dbReference>
<feature type="compositionally biased region" description="Low complexity" evidence="17">
    <location>
        <begin position="44"/>
        <end position="58"/>
    </location>
</feature>
<proteinExistence type="inferred from homology"/>
<evidence type="ECO:0000256" key="3">
    <source>
        <dbReference type="ARBA" id="ARBA00022516"/>
    </source>
</evidence>
<evidence type="ECO:0000256" key="8">
    <source>
        <dbReference type="ARBA" id="ARBA00023002"/>
    </source>
</evidence>
<keyword evidence="13" id="KW-0753">Steroid metabolism</keyword>
<evidence type="ECO:0000256" key="4">
    <source>
        <dbReference type="ARBA" id="ARBA00022692"/>
    </source>
</evidence>
<keyword evidence="7 18" id="KW-1133">Transmembrane helix</keyword>
<dbReference type="AlphaFoldDB" id="A0A8J2SQQ1"/>
<feature type="compositionally biased region" description="Basic and acidic residues" evidence="17">
    <location>
        <begin position="63"/>
        <end position="74"/>
    </location>
</feature>
<feature type="transmembrane region" description="Helical" evidence="18">
    <location>
        <begin position="737"/>
        <end position="758"/>
    </location>
</feature>
<dbReference type="InterPro" id="IPR001171">
    <property type="entry name" value="ERG24_DHCR-like"/>
</dbReference>
<reference evidence="19" key="1">
    <citation type="submission" date="2021-11" db="EMBL/GenBank/DDBJ databases">
        <authorList>
            <consortium name="Genoscope - CEA"/>
            <person name="William W."/>
        </authorList>
    </citation>
    <scope>NUCLEOTIDE SEQUENCE</scope>
</reference>
<evidence type="ECO:0000256" key="12">
    <source>
        <dbReference type="ARBA" id="ARBA00023166"/>
    </source>
</evidence>
<gene>
    <name evidence="19" type="ORF">PECAL_5P24290</name>
</gene>
<feature type="compositionally biased region" description="Acidic residues" evidence="17">
    <location>
        <begin position="146"/>
        <end position="155"/>
    </location>
</feature>
<evidence type="ECO:0000256" key="11">
    <source>
        <dbReference type="ARBA" id="ARBA00023136"/>
    </source>
</evidence>
<dbReference type="Pfam" id="PF01222">
    <property type="entry name" value="ERG4_ERG24"/>
    <property type="match status" value="1"/>
</dbReference>
<accession>A0A8J2SQQ1</accession>
<feature type="compositionally biased region" description="Basic residues" evidence="17">
    <location>
        <begin position="86"/>
        <end position="95"/>
    </location>
</feature>
<evidence type="ECO:0000256" key="9">
    <source>
        <dbReference type="ARBA" id="ARBA00023011"/>
    </source>
</evidence>
<keyword evidence="10" id="KW-0443">Lipid metabolism</keyword>
<evidence type="ECO:0000313" key="20">
    <source>
        <dbReference type="Proteomes" id="UP000789595"/>
    </source>
</evidence>
<evidence type="ECO:0000256" key="5">
    <source>
        <dbReference type="ARBA" id="ARBA00022857"/>
    </source>
</evidence>
<evidence type="ECO:0000256" key="17">
    <source>
        <dbReference type="SAM" id="MobiDB-lite"/>
    </source>
</evidence>
<dbReference type="EMBL" id="CAKKNE010000005">
    <property type="protein sequence ID" value="CAH0377906.1"/>
    <property type="molecule type" value="Genomic_DNA"/>
</dbReference>
<comment type="pathway">
    <text evidence="14">Steroid metabolism; ergosterol biosynthesis.</text>
</comment>
<evidence type="ECO:0000256" key="10">
    <source>
        <dbReference type="ARBA" id="ARBA00023098"/>
    </source>
</evidence>
<feature type="compositionally biased region" description="Low complexity" evidence="17">
    <location>
        <begin position="120"/>
        <end position="131"/>
    </location>
</feature>
<dbReference type="Gene3D" id="1.20.120.1630">
    <property type="match status" value="1"/>
</dbReference>
<comment type="catalytic activity">
    <reaction evidence="16">
        <text>ergosterol + NADP(+) = ergosta-5,7,22,24(28)-tetraen-3beta-ol + NADPH + H(+)</text>
        <dbReference type="Rhea" id="RHEA:18501"/>
        <dbReference type="ChEBI" id="CHEBI:15378"/>
        <dbReference type="ChEBI" id="CHEBI:16933"/>
        <dbReference type="ChEBI" id="CHEBI:18249"/>
        <dbReference type="ChEBI" id="CHEBI:57783"/>
        <dbReference type="ChEBI" id="CHEBI:58349"/>
        <dbReference type="EC" id="1.3.1.71"/>
    </reaction>
    <physiologicalReaction direction="right-to-left" evidence="16">
        <dbReference type="Rhea" id="RHEA:18503"/>
    </physiologicalReaction>
</comment>
<dbReference type="InterPro" id="IPR018083">
    <property type="entry name" value="Sterol_reductase_CS"/>
</dbReference>
<dbReference type="GO" id="GO:0000246">
    <property type="term" value="F:Delta24(24-1) sterol reductase activity"/>
    <property type="evidence" value="ECO:0007669"/>
    <property type="project" value="UniProtKB-EC"/>
</dbReference>
<keyword evidence="20" id="KW-1185">Reference proteome</keyword>
<keyword evidence="5" id="KW-0521">NADP</keyword>
<evidence type="ECO:0000256" key="18">
    <source>
        <dbReference type="SAM" id="Phobius"/>
    </source>
</evidence>
<dbReference type="PANTHER" id="PTHR21257:SF31">
    <property type="entry name" value="DELTA(24(24(1)))-STEROL REDUCTASE ERG4"/>
    <property type="match status" value="1"/>
</dbReference>
<keyword evidence="3" id="KW-0444">Lipid biosynthesis</keyword>
<keyword evidence="8" id="KW-0560">Oxidoreductase</keyword>
<dbReference type="PROSITE" id="PS01018">
    <property type="entry name" value="STEROL_REDUCT_2"/>
    <property type="match status" value="1"/>
</dbReference>
<keyword evidence="9" id="KW-0756">Sterol biosynthesis</keyword>
<evidence type="ECO:0000256" key="1">
    <source>
        <dbReference type="ARBA" id="ARBA00004141"/>
    </source>
</evidence>
<keyword evidence="6" id="KW-0752">Steroid biosynthesis</keyword>
<keyword evidence="12" id="KW-1207">Sterol metabolism</keyword>
<dbReference type="OrthoDB" id="67114at2759"/>
<dbReference type="Proteomes" id="UP000789595">
    <property type="component" value="Unassembled WGS sequence"/>
</dbReference>
<comment type="similarity">
    <text evidence="2">Belongs to the ERG4/ERG24 family.</text>
</comment>
<evidence type="ECO:0000256" key="13">
    <source>
        <dbReference type="ARBA" id="ARBA00023221"/>
    </source>
</evidence>
<protein>
    <recommendedName>
        <fullName evidence="15">Delta(24(24(1)))-sterol reductase</fullName>
        <ecNumber evidence="15">1.3.1.71</ecNumber>
    </recommendedName>
</protein>
<feature type="compositionally biased region" description="Low complexity" evidence="17">
    <location>
        <begin position="168"/>
        <end position="183"/>
    </location>
</feature>
<evidence type="ECO:0000256" key="14">
    <source>
        <dbReference type="ARBA" id="ARBA00029435"/>
    </source>
</evidence>